<feature type="compositionally biased region" description="Pro residues" evidence="1">
    <location>
        <begin position="46"/>
        <end position="60"/>
    </location>
</feature>
<sequence>MVTKGANSQLVAGKNSRGSSFCVGQGHTGLRPAAETLENRCNPEDLPVPPKPPITHPPTNPNERGYLNT</sequence>
<reference evidence="2" key="1">
    <citation type="journal article" date="2015" name="Genome Biol. Evol.">
        <title>Organellar Genomes of White Spruce (Picea glauca): Assembly and Annotation.</title>
        <authorList>
            <person name="Jackman S.D."/>
            <person name="Warren R.L."/>
            <person name="Gibb E.A."/>
            <person name="Vandervalk B.P."/>
            <person name="Mohamadi H."/>
            <person name="Chu J."/>
            <person name="Raymond A."/>
            <person name="Pleasance S."/>
            <person name="Coope R."/>
            <person name="Wildung M.R."/>
            <person name="Ritland C.E."/>
            <person name="Bousquet J."/>
            <person name="Jones S.J."/>
            <person name="Bohlmann J."/>
            <person name="Birol I."/>
        </authorList>
    </citation>
    <scope>NUCLEOTIDE SEQUENCE [LARGE SCALE GENOMIC DNA]</scope>
    <source>
        <tissue evidence="2">Flushing bud</tissue>
    </source>
</reference>
<keyword evidence="2" id="KW-0496">Mitochondrion</keyword>
<evidence type="ECO:0000313" key="2">
    <source>
        <dbReference type="EMBL" id="KUM48263.1"/>
    </source>
</evidence>
<gene>
    <name evidence="2" type="ORF">ABT39_MTgene5263</name>
</gene>
<feature type="compositionally biased region" description="Polar residues" evidence="1">
    <location>
        <begin position="1"/>
        <end position="10"/>
    </location>
</feature>
<proteinExistence type="predicted"/>
<organism evidence="2">
    <name type="scientific">Picea glauca</name>
    <name type="common">White spruce</name>
    <name type="synonym">Pinus glauca</name>
    <dbReference type="NCBI Taxonomy" id="3330"/>
    <lineage>
        <taxon>Eukaryota</taxon>
        <taxon>Viridiplantae</taxon>
        <taxon>Streptophyta</taxon>
        <taxon>Embryophyta</taxon>
        <taxon>Tracheophyta</taxon>
        <taxon>Spermatophyta</taxon>
        <taxon>Pinopsida</taxon>
        <taxon>Pinidae</taxon>
        <taxon>Conifers I</taxon>
        <taxon>Pinales</taxon>
        <taxon>Pinaceae</taxon>
        <taxon>Picea</taxon>
    </lineage>
</organism>
<geneLocation type="mitochondrion" evidence="2"/>
<feature type="region of interest" description="Disordered" evidence="1">
    <location>
        <begin position="1"/>
        <end position="69"/>
    </location>
</feature>
<dbReference type="EMBL" id="LKAM01000006">
    <property type="protein sequence ID" value="KUM48263.1"/>
    <property type="molecule type" value="Genomic_DNA"/>
</dbReference>
<comment type="caution">
    <text evidence="2">The sequence shown here is derived from an EMBL/GenBank/DDBJ whole genome shotgun (WGS) entry which is preliminary data.</text>
</comment>
<protein>
    <submittedName>
        <fullName evidence="2">Uncharacterized protein</fullName>
    </submittedName>
</protein>
<dbReference type="AlphaFoldDB" id="A0A117NHE6"/>
<accession>A0A117NHE6</accession>
<name>A0A117NHE6_PICGL</name>
<evidence type="ECO:0000256" key="1">
    <source>
        <dbReference type="SAM" id="MobiDB-lite"/>
    </source>
</evidence>